<protein>
    <submittedName>
        <fullName evidence="2">Uncharacterized protein</fullName>
    </submittedName>
</protein>
<accession>A0A1A8YLY5</accession>
<feature type="region of interest" description="Disordered" evidence="1">
    <location>
        <begin position="100"/>
        <end position="159"/>
    </location>
</feature>
<dbReference type="Proteomes" id="UP000078550">
    <property type="component" value="Unassembled WGS sequence"/>
</dbReference>
<feature type="region of interest" description="Disordered" evidence="1">
    <location>
        <begin position="345"/>
        <end position="364"/>
    </location>
</feature>
<dbReference type="AlphaFoldDB" id="A0A1A8YLY5"/>
<organism evidence="2 3">
    <name type="scientific">Plasmodium ovale wallikeri</name>
    <dbReference type="NCBI Taxonomy" id="864142"/>
    <lineage>
        <taxon>Eukaryota</taxon>
        <taxon>Sar</taxon>
        <taxon>Alveolata</taxon>
        <taxon>Apicomplexa</taxon>
        <taxon>Aconoidasida</taxon>
        <taxon>Haemosporida</taxon>
        <taxon>Plasmodiidae</taxon>
        <taxon>Plasmodium</taxon>
        <taxon>Plasmodium (Plasmodium)</taxon>
    </lineage>
</organism>
<gene>
    <name evidence="2" type="ORF">POVWA2_010430</name>
</gene>
<evidence type="ECO:0000313" key="3">
    <source>
        <dbReference type="Proteomes" id="UP000078550"/>
    </source>
</evidence>
<evidence type="ECO:0000313" key="2">
    <source>
        <dbReference type="EMBL" id="SBT32587.1"/>
    </source>
</evidence>
<evidence type="ECO:0000256" key="1">
    <source>
        <dbReference type="SAM" id="MobiDB-lite"/>
    </source>
</evidence>
<dbReference type="EMBL" id="FLRE01000039">
    <property type="protein sequence ID" value="SBT32587.1"/>
    <property type="molecule type" value="Genomic_DNA"/>
</dbReference>
<reference evidence="3" key="1">
    <citation type="submission" date="2016-05" db="EMBL/GenBank/DDBJ databases">
        <authorList>
            <person name="Naeem Raeece"/>
        </authorList>
    </citation>
    <scope>NUCLEOTIDE SEQUENCE [LARGE SCALE GENOMIC DNA]</scope>
</reference>
<feature type="compositionally biased region" description="Basic and acidic residues" evidence="1">
    <location>
        <begin position="114"/>
        <end position="159"/>
    </location>
</feature>
<proteinExistence type="predicted"/>
<sequence length="669" mass="77686">MWNIFANDDLSLHVEKKEEENVAKQIKKKKVLEKGNHKNGFTKTGSPGSSFTKYNMKIRELRKNFRKKYRIVRTQLLKLTKIVKQFPQIANDDIEIEGGLSQEKSSGNNDGEDVTDKVKTDETGEMKEEISKVKGEKMNSVKGEKTESVKGEKTESVKGEKMESVKEDVKGKVKSVMVSAELVKKLHKIIDKIDVEKLGSKKKIKKKIMYKDEEEPFKNKLLKRNLSNKSFMVPPKNDSYKSNANIMKKKHWKQGLLQPLNDNFKNSNQQNAYEHSRMVYKNNFRNNYNHYEYFQNRKHAQGNFYNDTDDMVVTDFYMHSTINASFSRPNSTKNGKKMVLQNGDADQGKNVDNGPIPDSGATAAATSNFSQHNSYNQGRGYGNGYNHGHGNYSYDHNRDHGNNYGYDHNRDHGNNYSYDHNHDHGNNYNYDHNHDHGNNYNYDHNHDHINNQGYIHGYNNCEQSYDTNYEQNYDNNYGNSYCQGYDQNYGYSYSQYYHQNYGYIHNYSGNHSYGHNGHNNHYSHYSYHGHQGQQGHYDPLRRGTEWTWTQNENQNQDKGTKGGNYKNESYTNNYNSFLPSYSPQQYVGNATDGFHSSEKMASLERKKTFHLYNKKKVNKFVKDEKIRGLLRTAANEHELLKAINFAKNAGLHFEATLGDKKLNKLKLED</sequence>
<name>A0A1A8YLY5_PLAOA</name>